<accession>A0A9Q3ZEH6</accession>
<dbReference type="EMBL" id="JAJVKT010000007">
    <property type="protein sequence ID" value="MCE7508546.1"/>
    <property type="molecule type" value="Genomic_DNA"/>
</dbReference>
<proteinExistence type="predicted"/>
<name>A0A9Q3ZEH6_9GAMM</name>
<protein>
    <submittedName>
        <fullName evidence="4">DUF4328 domain-containing protein</fullName>
    </submittedName>
</protein>
<dbReference type="AlphaFoldDB" id="A0A9Q3ZEH6"/>
<feature type="transmembrane region" description="Helical" evidence="2">
    <location>
        <begin position="44"/>
        <end position="66"/>
    </location>
</feature>
<keyword evidence="5" id="KW-1185">Reference proteome</keyword>
<reference evidence="4" key="1">
    <citation type="submission" date="2022-01" db="EMBL/GenBank/DDBJ databases">
        <authorList>
            <person name="Karlyshev A.V."/>
            <person name="Jaspars M."/>
        </authorList>
    </citation>
    <scope>NUCLEOTIDE SEQUENCE</scope>
    <source>
        <strain evidence="4">AGSA3-2</strain>
    </source>
</reference>
<feature type="transmembrane region" description="Helical" evidence="2">
    <location>
        <begin position="129"/>
        <end position="146"/>
    </location>
</feature>
<feature type="compositionally biased region" description="Polar residues" evidence="1">
    <location>
        <begin position="1"/>
        <end position="10"/>
    </location>
</feature>
<comment type="caution">
    <text evidence="4">The sequence shown here is derived from an EMBL/GenBank/DDBJ whole genome shotgun (WGS) entry which is preliminary data.</text>
</comment>
<organism evidence="4 5">
    <name type="scientific">Alloalcanivorax xenomutans</name>
    <dbReference type="NCBI Taxonomy" id="1094342"/>
    <lineage>
        <taxon>Bacteria</taxon>
        <taxon>Pseudomonadati</taxon>
        <taxon>Pseudomonadota</taxon>
        <taxon>Gammaproteobacteria</taxon>
        <taxon>Oceanospirillales</taxon>
        <taxon>Alcanivoracaceae</taxon>
        <taxon>Alloalcanivorax</taxon>
    </lineage>
</organism>
<evidence type="ECO:0000313" key="4">
    <source>
        <dbReference type="EMBL" id="MCE7508546.1"/>
    </source>
</evidence>
<dbReference type="Pfam" id="PF14219">
    <property type="entry name" value="DUF4328"/>
    <property type="match status" value="1"/>
</dbReference>
<keyword evidence="2" id="KW-0812">Transmembrane</keyword>
<evidence type="ECO:0000256" key="1">
    <source>
        <dbReference type="SAM" id="MobiDB-lite"/>
    </source>
</evidence>
<feature type="region of interest" description="Disordered" evidence="1">
    <location>
        <begin position="1"/>
        <end position="22"/>
    </location>
</feature>
<dbReference type="InterPro" id="IPR025565">
    <property type="entry name" value="DUF4328"/>
</dbReference>
<feature type="domain" description="DUF4328" evidence="3">
    <location>
        <begin position="73"/>
        <end position="230"/>
    </location>
</feature>
<dbReference type="Proteomes" id="UP001107961">
    <property type="component" value="Unassembled WGS sequence"/>
</dbReference>
<keyword evidence="2" id="KW-1133">Transmembrane helix</keyword>
<feature type="transmembrane region" description="Helical" evidence="2">
    <location>
        <begin position="204"/>
        <end position="226"/>
    </location>
</feature>
<gene>
    <name evidence="4" type="ORF">LZG35_07830</name>
</gene>
<evidence type="ECO:0000313" key="5">
    <source>
        <dbReference type="Proteomes" id="UP001107961"/>
    </source>
</evidence>
<feature type="transmembrane region" description="Helical" evidence="2">
    <location>
        <begin position="87"/>
        <end position="109"/>
    </location>
</feature>
<keyword evidence="2" id="KW-0472">Membrane</keyword>
<evidence type="ECO:0000259" key="3">
    <source>
        <dbReference type="Pfam" id="PF14219"/>
    </source>
</evidence>
<dbReference type="RefSeq" id="WP_233916695.1">
    <property type="nucleotide sequence ID" value="NZ_CBDDTQ010000005.1"/>
</dbReference>
<sequence>MEQGSSNQEEGTPYAPPRADLSEKPLQPEALIDTGALTKWAVRFLYADMAMAAVAVISGLLEYRLLTRLRDGVALSDQVIEANGLRQGVIGLVQTLVLLTAMILVARWIHRANQNCRRLGAADMRFTPGWAVGWYFIPLLSMWKPYQAMKEIWRASAAPADWRRQPTPMLMPVWWGMWLLSLALGSGIMQLARHANSVNDYLLLGQVTLAADFLEMPLAFALIILVRRIHAMQHSGVASIGQPWAANRTA</sequence>
<evidence type="ECO:0000256" key="2">
    <source>
        <dbReference type="SAM" id="Phobius"/>
    </source>
</evidence>
<feature type="transmembrane region" description="Helical" evidence="2">
    <location>
        <begin position="173"/>
        <end position="192"/>
    </location>
</feature>